<gene>
    <name evidence="1" type="ORF">XENOCAPTIV_028325</name>
</gene>
<evidence type="ECO:0000313" key="2">
    <source>
        <dbReference type="Proteomes" id="UP001434883"/>
    </source>
</evidence>
<keyword evidence="2" id="KW-1185">Reference proteome</keyword>
<evidence type="ECO:0000313" key="1">
    <source>
        <dbReference type="EMBL" id="MEQ2209312.1"/>
    </source>
</evidence>
<reference evidence="1 2" key="1">
    <citation type="submission" date="2021-06" db="EMBL/GenBank/DDBJ databases">
        <authorList>
            <person name="Palmer J.M."/>
        </authorList>
    </citation>
    <scope>NUCLEOTIDE SEQUENCE [LARGE SCALE GENOMIC DNA]</scope>
    <source>
        <strain evidence="1 2">XC_2019</strain>
        <tissue evidence="1">Muscle</tissue>
    </source>
</reference>
<sequence>MKRTLLGADGKHLIFSTFHPEQDFGKCCIWYVTVTYGGGPSPLCLLPQTTPINASSYKTLQNAFTTHEIICPMPKCCIDTRIFVKNPESSKRTLQNTEIHFKRKTEKSASIFTKTYKTQQKCNNSQKYKIHFFTKDHKHSIKFENICYKTPLTTDGIVQF</sequence>
<protein>
    <submittedName>
        <fullName evidence="1">Uncharacterized protein</fullName>
    </submittedName>
</protein>
<proteinExistence type="predicted"/>
<comment type="caution">
    <text evidence="1">The sequence shown here is derived from an EMBL/GenBank/DDBJ whole genome shotgun (WGS) entry which is preliminary data.</text>
</comment>
<dbReference type="Proteomes" id="UP001434883">
    <property type="component" value="Unassembled WGS sequence"/>
</dbReference>
<organism evidence="1 2">
    <name type="scientific">Xenoophorus captivus</name>
    <dbReference type="NCBI Taxonomy" id="1517983"/>
    <lineage>
        <taxon>Eukaryota</taxon>
        <taxon>Metazoa</taxon>
        <taxon>Chordata</taxon>
        <taxon>Craniata</taxon>
        <taxon>Vertebrata</taxon>
        <taxon>Euteleostomi</taxon>
        <taxon>Actinopterygii</taxon>
        <taxon>Neopterygii</taxon>
        <taxon>Teleostei</taxon>
        <taxon>Neoteleostei</taxon>
        <taxon>Acanthomorphata</taxon>
        <taxon>Ovalentaria</taxon>
        <taxon>Atherinomorphae</taxon>
        <taxon>Cyprinodontiformes</taxon>
        <taxon>Goodeidae</taxon>
        <taxon>Xenoophorus</taxon>
    </lineage>
</organism>
<accession>A0ABV0RMA4</accession>
<dbReference type="EMBL" id="JAHRIN010051182">
    <property type="protein sequence ID" value="MEQ2209312.1"/>
    <property type="molecule type" value="Genomic_DNA"/>
</dbReference>
<name>A0ABV0RMA4_9TELE</name>